<organism evidence="2 3">
    <name type="scientific">Pseudomonas mosselii</name>
    <dbReference type="NCBI Taxonomy" id="78327"/>
    <lineage>
        <taxon>Bacteria</taxon>
        <taxon>Pseudomonadati</taxon>
        <taxon>Pseudomonadota</taxon>
        <taxon>Gammaproteobacteria</taxon>
        <taxon>Pseudomonadales</taxon>
        <taxon>Pseudomonadaceae</taxon>
        <taxon>Pseudomonas</taxon>
    </lineage>
</organism>
<evidence type="ECO:0000313" key="2">
    <source>
        <dbReference type="EMBL" id="MBA6065822.1"/>
    </source>
</evidence>
<sequence length="562" mass="59635">MNTANTAKLSTATQINETVKLSNQSGVDVVVLDAHAASGTSEQGYLQDLKFLSMASGNVLKNGASTTATLHDTYVNSQHQTAVSHLYNLLVSRTDSLFPVMTVGEQLDFNTETYPDINITAAAAKNMQTALTFCQNIMTSPSSQMSANFQSAMKDAFSSGSVADGNAKMAAFFNQYPTFAGLDFPSYVAVSTWMRGFAYLWGMNDQGKPGATFYVYSAATGQNAKGATSEGTITFTRKANAPSPADPTDRQSAYTITLTSQGSSKTLQFSNGQLIDSSGGAITLNCTFGYKGTFTGKDSDTTALTLLAGTMLGKSVIAIPLAPESGWDKFWSNLTFGTVFKYFMEAMGLWMALDFLKQKLTAKNDKLAEDKANENDGKDPTSEQVQEAQNDGQQVGDQARADNQAQLDNASGDVQAEVPSEADFSSSVSEVRASGSSAYKSVASDNTGGAIESAAEQVSDLAEIENTDQLQEANDDLLEAKGQLDAGDISSANANVTTVNEQLPQIVEDMGSAVSEELAEQVKEAVEVQAEATELSEEVNDTAEETEGGTEEPFEDGVFPEA</sequence>
<evidence type="ECO:0000313" key="3">
    <source>
        <dbReference type="Proteomes" id="UP000541770"/>
    </source>
</evidence>
<gene>
    <name evidence="2" type="ORF">H4C75_13755</name>
</gene>
<proteinExistence type="predicted"/>
<dbReference type="Proteomes" id="UP000541770">
    <property type="component" value="Unassembled WGS sequence"/>
</dbReference>
<feature type="compositionally biased region" description="Basic and acidic residues" evidence="1">
    <location>
        <begin position="369"/>
        <end position="381"/>
    </location>
</feature>
<dbReference type="AlphaFoldDB" id="A0A1X1NRE5"/>
<name>A0A1X1NRE5_9PSED</name>
<dbReference type="GeneID" id="58769643"/>
<protein>
    <submittedName>
        <fullName evidence="2">Uncharacterized protein</fullName>
    </submittedName>
</protein>
<dbReference type="EMBL" id="JACGDE010000008">
    <property type="protein sequence ID" value="MBA6065822.1"/>
    <property type="molecule type" value="Genomic_DNA"/>
</dbReference>
<evidence type="ECO:0000256" key="1">
    <source>
        <dbReference type="SAM" id="MobiDB-lite"/>
    </source>
</evidence>
<feature type="region of interest" description="Disordered" evidence="1">
    <location>
        <begin position="369"/>
        <end position="429"/>
    </location>
</feature>
<feature type="compositionally biased region" description="Polar residues" evidence="1">
    <location>
        <begin position="382"/>
        <end position="409"/>
    </location>
</feature>
<dbReference type="KEGG" id="pmol:CLJ08_19340"/>
<feature type="region of interest" description="Disordered" evidence="1">
    <location>
        <begin position="530"/>
        <end position="562"/>
    </location>
</feature>
<accession>A0A1X1NRE5</accession>
<comment type="caution">
    <text evidence="2">The sequence shown here is derived from an EMBL/GenBank/DDBJ whole genome shotgun (WGS) entry which is preliminary data.</text>
</comment>
<dbReference type="RefSeq" id="WP_062574870.1">
    <property type="nucleotide sequence ID" value="NZ_BQIT01000004.1"/>
</dbReference>
<reference evidence="2 3" key="1">
    <citation type="submission" date="2020-07" db="EMBL/GenBank/DDBJ databases">
        <title>Diversity of carbapenemase encoding genes among Pseudomonas putida group clinical isolates in a tertiary Brazilian hospital.</title>
        <authorList>
            <person name="Alberto-Lei F."/>
            <person name="Nodari C.S."/>
            <person name="Streling A.P."/>
            <person name="Paulino J.T."/>
            <person name="Bessa-Neto F.O."/>
            <person name="Cayo R."/>
            <person name="Gales A.C."/>
        </authorList>
    </citation>
    <scope>NUCLEOTIDE SEQUENCE [LARGE SCALE GENOMIC DNA]</scope>
    <source>
        <strain evidence="2 3">14802</strain>
    </source>
</reference>
<feature type="compositionally biased region" description="Acidic residues" evidence="1">
    <location>
        <begin position="534"/>
        <end position="555"/>
    </location>
</feature>